<name>A0ABY6MWY3_9BURK</name>
<evidence type="ECO:0000313" key="3">
    <source>
        <dbReference type="Proteomes" id="UP001163266"/>
    </source>
</evidence>
<gene>
    <name evidence="2" type="ORF">OMP39_03320</name>
</gene>
<keyword evidence="1" id="KW-0812">Transmembrane</keyword>
<dbReference type="Proteomes" id="UP001163266">
    <property type="component" value="Chromosome"/>
</dbReference>
<keyword evidence="1" id="KW-1133">Transmembrane helix</keyword>
<organism evidence="2 3">
    <name type="scientific">Caldimonas aquatica</name>
    <dbReference type="NCBI Taxonomy" id="376175"/>
    <lineage>
        <taxon>Bacteria</taxon>
        <taxon>Pseudomonadati</taxon>
        <taxon>Pseudomonadota</taxon>
        <taxon>Betaproteobacteria</taxon>
        <taxon>Burkholderiales</taxon>
        <taxon>Sphaerotilaceae</taxon>
        <taxon>Caldimonas</taxon>
    </lineage>
</organism>
<evidence type="ECO:0000256" key="1">
    <source>
        <dbReference type="SAM" id="Phobius"/>
    </source>
</evidence>
<proteinExistence type="predicted"/>
<reference evidence="2" key="1">
    <citation type="submission" date="2022-10" db="EMBL/GenBank/DDBJ databases">
        <title>Complete genome sequence of Schlegelella aquatica LMG 23380.</title>
        <authorList>
            <person name="Musilova J."/>
            <person name="Kourilova X."/>
            <person name="Bezdicek M."/>
            <person name="Hermankova K."/>
            <person name="Obruca S."/>
            <person name="Sedlar K."/>
        </authorList>
    </citation>
    <scope>NUCLEOTIDE SEQUENCE</scope>
    <source>
        <strain evidence="2">LMG 23380</strain>
    </source>
</reference>
<keyword evidence="1" id="KW-0472">Membrane</keyword>
<evidence type="ECO:0000313" key="2">
    <source>
        <dbReference type="EMBL" id="UZD56543.1"/>
    </source>
</evidence>
<protein>
    <submittedName>
        <fullName evidence="2">Uncharacterized protein</fullName>
    </submittedName>
</protein>
<dbReference type="RefSeq" id="WP_264894642.1">
    <property type="nucleotide sequence ID" value="NZ_CP110257.1"/>
</dbReference>
<feature type="transmembrane region" description="Helical" evidence="1">
    <location>
        <begin position="31"/>
        <end position="55"/>
    </location>
</feature>
<feature type="transmembrane region" description="Helical" evidence="1">
    <location>
        <begin position="7"/>
        <end position="25"/>
    </location>
</feature>
<dbReference type="EMBL" id="CP110257">
    <property type="protein sequence ID" value="UZD56543.1"/>
    <property type="molecule type" value="Genomic_DNA"/>
</dbReference>
<keyword evidence="3" id="KW-1185">Reference proteome</keyword>
<sequence>MFPVVRVLIFLLLAAAIVCFGLYLVTRQPRYFRIGAVIVKWTVIAGLVFFGVLIVERLVEGRGPAAADAPGAPAVPASGASS</sequence>
<accession>A0ABY6MWY3</accession>